<dbReference type="HAMAP" id="MF_01151">
    <property type="entry name" value="GrpE"/>
    <property type="match status" value="1"/>
</dbReference>
<keyword evidence="5" id="KW-0067">ATP-binding</keyword>
<dbReference type="Gene3D" id="3.90.20.20">
    <property type="match status" value="1"/>
</dbReference>
<comment type="subcellular location">
    <subcellularLocation>
        <location evidence="1 10">Mitochondrion matrix</location>
    </subcellularLocation>
</comment>
<dbReference type="PRINTS" id="PR00773">
    <property type="entry name" value="GRPEPROTEIN"/>
</dbReference>
<dbReference type="EMBL" id="JBHFFA010000007">
    <property type="protein sequence ID" value="KAL2613496.1"/>
    <property type="molecule type" value="Genomic_DNA"/>
</dbReference>
<keyword evidence="8 10" id="KW-0143">Chaperone</keyword>
<evidence type="ECO:0000256" key="9">
    <source>
        <dbReference type="ARBA" id="ARBA00063669"/>
    </source>
</evidence>
<evidence type="ECO:0000256" key="2">
    <source>
        <dbReference type="ARBA" id="ARBA00009054"/>
    </source>
</evidence>
<dbReference type="InterPro" id="IPR000740">
    <property type="entry name" value="GrpE"/>
</dbReference>
<dbReference type="GO" id="GO:0005524">
    <property type="term" value="F:ATP binding"/>
    <property type="evidence" value="ECO:0007669"/>
    <property type="project" value="UniProtKB-KW"/>
</dbReference>
<dbReference type="InterPro" id="IPR013805">
    <property type="entry name" value="GrpE_CC"/>
</dbReference>
<evidence type="ECO:0000256" key="8">
    <source>
        <dbReference type="ARBA" id="ARBA00023186"/>
    </source>
</evidence>
<dbReference type="PROSITE" id="PS01071">
    <property type="entry name" value="GRPE"/>
    <property type="match status" value="1"/>
</dbReference>
<sequence>MSFACRRTLLRRVLELVERGHKHASGPISDGVGSQSRTIVTSTKTLSRWGSSVSIIPRAASQAPHLDLRCATNSLHFSSAATTPQVDGKDGNNSETSAETTATPANAEDEPVQKQGGTESKGGDEDVDKEDLVGLLAEKLALIEEKEKEVKELKDKLLWSLAEMENVRERSRREADSTRKYAIQNFAKGLLDVADNLSRAAAAVPESIAKSNVADDPTGNLKLLQSLLQGVEMTEKQLLQAFKKQGLEKFDPVGETFDPSKHAAVFEVDDASKTAGTVALVLKAGYSLNDRVIRPAEVAVVKEPSA</sequence>
<keyword evidence="7 10" id="KW-0496">Mitochondrion</keyword>
<evidence type="ECO:0000256" key="7">
    <source>
        <dbReference type="ARBA" id="ARBA00023128"/>
    </source>
</evidence>
<dbReference type="SUPFAM" id="SSF58014">
    <property type="entry name" value="Coiled-coil domain of nucleotide exchange factor GrpE"/>
    <property type="match status" value="1"/>
</dbReference>
<comment type="function">
    <text evidence="10">Essential component of the PAM complex, a complex required for the translocation of transit peptide-containing proteins from the inner membrane into the mitochondrial matrix in an ATP-dependent manner.</text>
</comment>
<evidence type="ECO:0000256" key="6">
    <source>
        <dbReference type="ARBA" id="ARBA00022946"/>
    </source>
</evidence>
<feature type="region of interest" description="Disordered" evidence="13">
    <location>
        <begin position="81"/>
        <end position="130"/>
    </location>
</feature>
<evidence type="ECO:0000256" key="12">
    <source>
        <dbReference type="SAM" id="Coils"/>
    </source>
</evidence>
<dbReference type="GO" id="GO:0005759">
    <property type="term" value="C:mitochondrial matrix"/>
    <property type="evidence" value="ECO:0007669"/>
    <property type="project" value="UniProtKB-SubCell"/>
</dbReference>
<evidence type="ECO:0000256" key="10">
    <source>
        <dbReference type="RuleBase" id="RU000640"/>
    </source>
</evidence>
<proteinExistence type="inferred from homology"/>
<dbReference type="InterPro" id="IPR009012">
    <property type="entry name" value="GrpE_head"/>
</dbReference>
<dbReference type="PANTHER" id="PTHR21237:SF23">
    <property type="entry name" value="GRPE PROTEIN HOMOLOG, MITOCHONDRIAL"/>
    <property type="match status" value="1"/>
</dbReference>
<comment type="subunit">
    <text evidence="9">Probable component of the PAM complex, at least composed of SSC1 (mtHsp70), MGE1, TIM44, PAM16/TIM16, PAM17 and PAM18/TIM14. Interacts with SSQ1.</text>
</comment>
<evidence type="ECO:0000256" key="3">
    <source>
        <dbReference type="ARBA" id="ARBA00022723"/>
    </source>
</evidence>
<keyword evidence="3" id="KW-0479">Metal-binding</keyword>
<evidence type="ECO:0000256" key="13">
    <source>
        <dbReference type="SAM" id="MobiDB-lite"/>
    </source>
</evidence>
<gene>
    <name evidence="14" type="ORF">R1flu_025188</name>
</gene>
<evidence type="ECO:0000256" key="1">
    <source>
        <dbReference type="ARBA" id="ARBA00004305"/>
    </source>
</evidence>
<feature type="coiled-coil region" evidence="12">
    <location>
        <begin position="136"/>
        <end position="163"/>
    </location>
</feature>
<dbReference type="Pfam" id="PF01025">
    <property type="entry name" value="GrpE"/>
    <property type="match status" value="1"/>
</dbReference>
<dbReference type="GO" id="GO:0046872">
    <property type="term" value="F:metal ion binding"/>
    <property type="evidence" value="ECO:0007669"/>
    <property type="project" value="UniProtKB-KW"/>
</dbReference>
<dbReference type="CDD" id="cd00446">
    <property type="entry name" value="GrpE"/>
    <property type="match status" value="1"/>
</dbReference>
<dbReference type="AlphaFoldDB" id="A0ABD1Y030"/>
<keyword evidence="15" id="KW-1185">Reference proteome</keyword>
<dbReference type="FunFam" id="3.90.20.20:FF:000005">
    <property type="entry name" value="GrpE protein homolog"/>
    <property type="match status" value="1"/>
</dbReference>
<evidence type="ECO:0000313" key="15">
    <source>
        <dbReference type="Proteomes" id="UP001605036"/>
    </source>
</evidence>
<dbReference type="PANTHER" id="PTHR21237">
    <property type="entry name" value="GRPE PROTEIN"/>
    <property type="match status" value="1"/>
</dbReference>
<dbReference type="Gene3D" id="2.30.22.10">
    <property type="entry name" value="Head domain of nucleotide exchange factor GrpE"/>
    <property type="match status" value="1"/>
</dbReference>
<keyword evidence="4" id="KW-0547">Nucleotide-binding</keyword>
<organism evidence="14 15">
    <name type="scientific">Riccia fluitans</name>
    <dbReference type="NCBI Taxonomy" id="41844"/>
    <lineage>
        <taxon>Eukaryota</taxon>
        <taxon>Viridiplantae</taxon>
        <taxon>Streptophyta</taxon>
        <taxon>Embryophyta</taxon>
        <taxon>Marchantiophyta</taxon>
        <taxon>Marchantiopsida</taxon>
        <taxon>Marchantiidae</taxon>
        <taxon>Marchantiales</taxon>
        <taxon>Ricciaceae</taxon>
        <taxon>Riccia</taxon>
    </lineage>
</organism>
<evidence type="ECO:0000256" key="5">
    <source>
        <dbReference type="ARBA" id="ARBA00022840"/>
    </source>
</evidence>
<evidence type="ECO:0000313" key="14">
    <source>
        <dbReference type="EMBL" id="KAL2613496.1"/>
    </source>
</evidence>
<evidence type="ECO:0000256" key="4">
    <source>
        <dbReference type="ARBA" id="ARBA00022741"/>
    </source>
</evidence>
<evidence type="ECO:0000256" key="11">
    <source>
        <dbReference type="RuleBase" id="RU004478"/>
    </source>
</evidence>
<protein>
    <recommendedName>
        <fullName evidence="10">GrpE protein homolog</fullName>
    </recommendedName>
</protein>
<dbReference type="FunFam" id="2.30.22.10:FF:000002">
    <property type="entry name" value="GrpE protein homolog"/>
    <property type="match status" value="1"/>
</dbReference>
<name>A0ABD1Y030_9MARC</name>
<accession>A0ABD1Y030</accession>
<feature type="compositionally biased region" description="Low complexity" evidence="13">
    <location>
        <begin position="93"/>
        <end position="106"/>
    </location>
</feature>
<comment type="similarity">
    <text evidence="2 11">Belongs to the GrpE family.</text>
</comment>
<dbReference type="SUPFAM" id="SSF51064">
    <property type="entry name" value="Head domain of nucleotide exchange factor GrpE"/>
    <property type="match status" value="1"/>
</dbReference>
<keyword evidence="6" id="KW-0809">Transit peptide</keyword>
<comment type="caution">
    <text evidence="14">The sequence shown here is derived from an EMBL/GenBank/DDBJ whole genome shotgun (WGS) entry which is preliminary data.</text>
</comment>
<dbReference type="Proteomes" id="UP001605036">
    <property type="component" value="Unassembled WGS sequence"/>
</dbReference>
<reference evidence="14 15" key="1">
    <citation type="submission" date="2024-09" db="EMBL/GenBank/DDBJ databases">
        <title>Chromosome-scale assembly of Riccia fluitans.</title>
        <authorList>
            <person name="Paukszto L."/>
            <person name="Sawicki J."/>
            <person name="Karawczyk K."/>
            <person name="Piernik-Szablinska J."/>
            <person name="Szczecinska M."/>
            <person name="Mazdziarz M."/>
        </authorList>
    </citation>
    <scope>NUCLEOTIDE SEQUENCE [LARGE SCALE GENOMIC DNA]</scope>
    <source>
        <strain evidence="14">Rf_01</strain>
        <tissue evidence="14">Aerial parts of the thallus</tissue>
    </source>
</reference>
<keyword evidence="12" id="KW-0175">Coiled coil</keyword>